<evidence type="ECO:0000256" key="2">
    <source>
        <dbReference type="ARBA" id="ARBA00023125"/>
    </source>
</evidence>
<dbReference type="Pfam" id="PF12833">
    <property type="entry name" value="HTH_18"/>
    <property type="match status" value="1"/>
</dbReference>
<keyword evidence="2" id="KW-0238">DNA-binding</keyword>
<organism evidence="5 6">
    <name type="scientific">Actinoplanes cyaneus</name>
    <dbReference type="NCBI Taxonomy" id="52696"/>
    <lineage>
        <taxon>Bacteria</taxon>
        <taxon>Bacillati</taxon>
        <taxon>Actinomycetota</taxon>
        <taxon>Actinomycetes</taxon>
        <taxon>Micromonosporales</taxon>
        <taxon>Micromonosporaceae</taxon>
        <taxon>Actinoplanes</taxon>
    </lineage>
</organism>
<dbReference type="InterPro" id="IPR018060">
    <property type="entry name" value="HTH_AraC"/>
</dbReference>
<dbReference type="InterPro" id="IPR009057">
    <property type="entry name" value="Homeodomain-like_sf"/>
</dbReference>
<dbReference type="AlphaFoldDB" id="A0A919IDS6"/>
<dbReference type="SUPFAM" id="SSF46689">
    <property type="entry name" value="Homeodomain-like"/>
    <property type="match status" value="2"/>
</dbReference>
<keyword evidence="6" id="KW-1185">Reference proteome</keyword>
<dbReference type="InterPro" id="IPR035418">
    <property type="entry name" value="AraC-bd_2"/>
</dbReference>
<dbReference type="PANTHER" id="PTHR46796:SF12">
    <property type="entry name" value="HTH-TYPE DNA-BINDING TRANSCRIPTIONAL ACTIVATOR EUTR"/>
    <property type="match status" value="1"/>
</dbReference>
<dbReference type="InterPro" id="IPR018062">
    <property type="entry name" value="HTH_AraC-typ_CS"/>
</dbReference>
<dbReference type="SMART" id="SM00342">
    <property type="entry name" value="HTH_ARAC"/>
    <property type="match status" value="1"/>
</dbReference>
<name>A0A919IDS6_9ACTN</name>
<dbReference type="GO" id="GO:0003700">
    <property type="term" value="F:DNA-binding transcription factor activity"/>
    <property type="evidence" value="ECO:0007669"/>
    <property type="project" value="InterPro"/>
</dbReference>
<dbReference type="RefSeq" id="WP_239174087.1">
    <property type="nucleotide sequence ID" value="NZ_BAAAUC010000002.1"/>
</dbReference>
<dbReference type="Proteomes" id="UP000619479">
    <property type="component" value="Unassembled WGS sequence"/>
</dbReference>
<gene>
    <name evidence="5" type="ORF">Acy02nite_04330</name>
</gene>
<proteinExistence type="predicted"/>
<evidence type="ECO:0000313" key="5">
    <source>
        <dbReference type="EMBL" id="GID62552.1"/>
    </source>
</evidence>
<dbReference type="EMBL" id="BOMH01000002">
    <property type="protein sequence ID" value="GID62552.1"/>
    <property type="molecule type" value="Genomic_DNA"/>
</dbReference>
<dbReference type="InterPro" id="IPR050204">
    <property type="entry name" value="AraC_XylS_family_regulators"/>
</dbReference>
<dbReference type="Pfam" id="PF14525">
    <property type="entry name" value="AraC_binding_2"/>
    <property type="match status" value="1"/>
</dbReference>
<dbReference type="PROSITE" id="PS01124">
    <property type="entry name" value="HTH_ARAC_FAMILY_2"/>
    <property type="match status" value="1"/>
</dbReference>
<evidence type="ECO:0000256" key="1">
    <source>
        <dbReference type="ARBA" id="ARBA00023015"/>
    </source>
</evidence>
<keyword evidence="3" id="KW-0804">Transcription</keyword>
<dbReference type="PANTHER" id="PTHR46796">
    <property type="entry name" value="HTH-TYPE TRANSCRIPTIONAL ACTIVATOR RHAS-RELATED"/>
    <property type="match status" value="1"/>
</dbReference>
<sequence>MRSSTFHLTDVDEARDILRRTFYTMDVEVLRPVPDWTGRFAVGGGKTITLGDLTFGVDVRVRAGELGAYHVNLPLTGAMAWHQGSHAPLRARAGHSAAVFQPIGDTVVDSWDGDCRILAVKIGRTELETQLERMLDRPVRGPVDLGPELDISGGPGASWARLAEAITADVSGPDGLTEHPVIGARMKEALITGLLLATDHRYRGPLDRQSPALAAPGAIRRVVEAMRAQPGRPFTVADLAGIAGVGSRALQQSFARYVGMPPMTYLRQIRLALVHDNLRAAEPGTTTVAQVAYRYGFTHLGRFAAAYRERYSVSPSETLRE</sequence>
<reference evidence="5" key="1">
    <citation type="submission" date="2021-01" db="EMBL/GenBank/DDBJ databases">
        <title>Whole genome shotgun sequence of Actinoplanes cyaneus NBRC 14990.</title>
        <authorList>
            <person name="Komaki H."/>
            <person name="Tamura T."/>
        </authorList>
    </citation>
    <scope>NUCLEOTIDE SEQUENCE</scope>
    <source>
        <strain evidence="5">NBRC 14990</strain>
    </source>
</reference>
<protein>
    <submittedName>
        <fullName evidence="5">AraC family transcriptional regulator</fullName>
    </submittedName>
</protein>
<feature type="domain" description="HTH araC/xylS-type" evidence="4">
    <location>
        <begin position="220"/>
        <end position="321"/>
    </location>
</feature>
<evidence type="ECO:0000259" key="4">
    <source>
        <dbReference type="PROSITE" id="PS01124"/>
    </source>
</evidence>
<dbReference type="GO" id="GO:0043565">
    <property type="term" value="F:sequence-specific DNA binding"/>
    <property type="evidence" value="ECO:0007669"/>
    <property type="project" value="InterPro"/>
</dbReference>
<evidence type="ECO:0000256" key="3">
    <source>
        <dbReference type="ARBA" id="ARBA00023163"/>
    </source>
</evidence>
<evidence type="ECO:0000313" key="6">
    <source>
        <dbReference type="Proteomes" id="UP000619479"/>
    </source>
</evidence>
<dbReference type="Gene3D" id="1.10.10.60">
    <property type="entry name" value="Homeodomain-like"/>
    <property type="match status" value="1"/>
</dbReference>
<keyword evidence="1" id="KW-0805">Transcription regulation</keyword>
<comment type="caution">
    <text evidence="5">The sequence shown here is derived from an EMBL/GenBank/DDBJ whole genome shotgun (WGS) entry which is preliminary data.</text>
</comment>
<accession>A0A919IDS6</accession>
<dbReference type="PROSITE" id="PS00041">
    <property type="entry name" value="HTH_ARAC_FAMILY_1"/>
    <property type="match status" value="1"/>
</dbReference>